<evidence type="ECO:0000313" key="4">
    <source>
        <dbReference type="Proteomes" id="UP000504609"/>
    </source>
</evidence>
<proteinExistence type="predicted"/>
<dbReference type="PANTHER" id="PTHR15503:SF45">
    <property type="entry name" value="RNA-DIRECTED DNA POLYMERASE HOMOLOG"/>
    <property type="match status" value="1"/>
</dbReference>
<keyword evidence="4" id="KW-1185">Reference proteome</keyword>
<protein>
    <submittedName>
        <fullName evidence="5">Uncharacterized protein LOC111438512</fullName>
    </submittedName>
</protein>
<keyword evidence="1" id="KW-0862">Zinc</keyword>
<dbReference type="KEGG" id="cmos:111438512"/>
<feature type="domain" description="CCHC-type" evidence="3">
    <location>
        <begin position="104"/>
        <end position="119"/>
    </location>
</feature>
<dbReference type="InterPro" id="IPR032567">
    <property type="entry name" value="RTL1-rel"/>
</dbReference>
<organism evidence="4 5">
    <name type="scientific">Cucurbita moschata</name>
    <name type="common">Winter crookneck squash</name>
    <name type="synonym">Cucurbita pepo var. moschata</name>
    <dbReference type="NCBI Taxonomy" id="3662"/>
    <lineage>
        <taxon>Eukaryota</taxon>
        <taxon>Viridiplantae</taxon>
        <taxon>Streptophyta</taxon>
        <taxon>Embryophyta</taxon>
        <taxon>Tracheophyta</taxon>
        <taxon>Spermatophyta</taxon>
        <taxon>Magnoliopsida</taxon>
        <taxon>eudicotyledons</taxon>
        <taxon>Gunneridae</taxon>
        <taxon>Pentapetalae</taxon>
        <taxon>rosids</taxon>
        <taxon>fabids</taxon>
        <taxon>Cucurbitales</taxon>
        <taxon>Cucurbitaceae</taxon>
        <taxon>Cucurbiteae</taxon>
        <taxon>Cucurbita</taxon>
    </lineage>
</organism>
<dbReference type="AlphaFoldDB" id="A0A6J1F0Z7"/>
<name>A0A6J1F0Z7_CUCMO</name>
<evidence type="ECO:0000256" key="1">
    <source>
        <dbReference type="PROSITE-ProRule" id="PRU00047"/>
    </source>
</evidence>
<keyword evidence="1" id="KW-0479">Metal-binding</keyword>
<reference evidence="5" key="1">
    <citation type="submission" date="2025-08" db="UniProtKB">
        <authorList>
            <consortium name="RefSeq"/>
        </authorList>
    </citation>
    <scope>IDENTIFICATION</scope>
    <source>
        <tissue evidence="5">Young leaves</tissue>
    </source>
</reference>
<gene>
    <name evidence="5" type="primary">LOC111438512</name>
</gene>
<feature type="region of interest" description="Disordered" evidence="2">
    <location>
        <begin position="24"/>
        <end position="82"/>
    </location>
</feature>
<dbReference type="SMART" id="SM00343">
    <property type="entry name" value="ZnF_C2HC"/>
    <property type="match status" value="1"/>
</dbReference>
<dbReference type="Pfam" id="PF08284">
    <property type="entry name" value="RVP_2"/>
    <property type="match status" value="1"/>
</dbReference>
<evidence type="ECO:0000313" key="5">
    <source>
        <dbReference type="RefSeq" id="XP_022932193.1"/>
    </source>
</evidence>
<dbReference type="PANTHER" id="PTHR15503">
    <property type="entry name" value="LDOC1 RELATED"/>
    <property type="match status" value="1"/>
</dbReference>
<feature type="region of interest" description="Disordered" evidence="2">
    <location>
        <begin position="138"/>
        <end position="157"/>
    </location>
</feature>
<dbReference type="RefSeq" id="XP_022932193.1">
    <property type="nucleotide sequence ID" value="XM_023076425.1"/>
</dbReference>
<dbReference type="PROSITE" id="PS50158">
    <property type="entry name" value="ZF_CCHC"/>
    <property type="match status" value="1"/>
</dbReference>
<evidence type="ECO:0000256" key="2">
    <source>
        <dbReference type="SAM" id="MobiDB-lite"/>
    </source>
</evidence>
<dbReference type="GO" id="GO:0008270">
    <property type="term" value="F:zinc ion binding"/>
    <property type="evidence" value="ECO:0007669"/>
    <property type="project" value="UniProtKB-KW"/>
</dbReference>
<dbReference type="GO" id="GO:0003676">
    <property type="term" value="F:nucleic acid binding"/>
    <property type="evidence" value="ECO:0007669"/>
    <property type="project" value="InterPro"/>
</dbReference>
<keyword evidence="1" id="KW-0863">Zinc-finger</keyword>
<sequence>MKIRNTVEVIVPTTYTAALRATKAMEGLDSSREPPSSPVGQKRHHSQTNGNELSFSHTKNRSDKQRHDFKRGKQGSENRSENRLKCKECGKNHWGPCLARFEACFRCGKEEHLAKDCPRGHTNDTKIQQRLLRIANNPTQNRPPARAYASTSQDTGNPDAAMTGTLNVLGHLDLTLFDSGSTHSFISTIFVSQAKFVLEPLLHGFSVGTLAGVDMIAAE</sequence>
<evidence type="ECO:0000259" key="3">
    <source>
        <dbReference type="PROSITE" id="PS50158"/>
    </source>
</evidence>
<accession>A0A6J1F0Z7</accession>
<feature type="compositionally biased region" description="Polar residues" evidence="2">
    <location>
        <begin position="47"/>
        <end position="57"/>
    </location>
</feature>
<dbReference type="GeneID" id="111438512"/>
<dbReference type="InterPro" id="IPR001878">
    <property type="entry name" value="Znf_CCHC"/>
</dbReference>
<dbReference type="Proteomes" id="UP000504609">
    <property type="component" value="Unplaced"/>
</dbReference>
<dbReference type="Gene3D" id="4.10.60.10">
    <property type="entry name" value="Zinc finger, CCHC-type"/>
    <property type="match status" value="1"/>
</dbReference>
<dbReference type="Pfam" id="PF00098">
    <property type="entry name" value="zf-CCHC"/>
    <property type="match status" value="1"/>
</dbReference>